<dbReference type="InterPro" id="IPR043136">
    <property type="entry name" value="B30.2/SPRY_sf"/>
</dbReference>
<reference evidence="3" key="1">
    <citation type="submission" date="2014-05" db="EMBL/GenBank/DDBJ databases">
        <title>The genome and life-stage specific transcriptomes of Globodera pallida elucidate key aspects of plant parasitism by a cyst nematode.</title>
        <authorList>
            <person name="Cotton J.A."/>
            <person name="Lilley C.J."/>
            <person name="Jones L.M."/>
            <person name="Kikuchi T."/>
            <person name="Reid A.J."/>
            <person name="Thorpe P."/>
            <person name="Tsai I.J."/>
            <person name="Beasley H."/>
            <person name="Blok V."/>
            <person name="Cock P.J.A."/>
            <person name="Van den Akker S.E."/>
            <person name="Holroyd N."/>
            <person name="Hunt M."/>
            <person name="Mantelin S."/>
            <person name="Naghra H."/>
            <person name="Pain A."/>
            <person name="Palomares-Rius J.E."/>
            <person name="Zarowiecki M."/>
            <person name="Berriman M."/>
            <person name="Jones J.T."/>
            <person name="Urwin P.E."/>
        </authorList>
    </citation>
    <scope>NUCLEOTIDE SEQUENCE [LARGE SCALE GENOMIC DNA]</scope>
    <source>
        <strain evidence="3">Lindley</strain>
    </source>
</reference>
<evidence type="ECO:0000259" key="2">
    <source>
        <dbReference type="PROSITE" id="PS50188"/>
    </source>
</evidence>
<dbReference type="InterPro" id="IPR001870">
    <property type="entry name" value="B30.2/SPRY"/>
</dbReference>
<dbReference type="PANTHER" id="PTHR12864">
    <property type="entry name" value="RAN BINDING PROTEIN 9-RELATED"/>
    <property type="match status" value="1"/>
</dbReference>
<evidence type="ECO:0000313" key="3">
    <source>
        <dbReference type="Proteomes" id="UP000050741"/>
    </source>
</evidence>
<proteinExistence type="predicted"/>
<dbReference type="AlphaFoldDB" id="A0A183BUI1"/>
<dbReference type="Pfam" id="PF00622">
    <property type="entry name" value="SPRY"/>
    <property type="match status" value="2"/>
</dbReference>
<reference evidence="4" key="2">
    <citation type="submission" date="2016-06" db="UniProtKB">
        <authorList>
            <consortium name="WormBaseParasite"/>
        </authorList>
    </citation>
    <scope>IDENTIFICATION</scope>
</reference>
<dbReference type="Proteomes" id="UP000050741">
    <property type="component" value="Unassembled WGS sequence"/>
</dbReference>
<dbReference type="SUPFAM" id="SSF49899">
    <property type="entry name" value="Concanavalin A-like lectins/glucanases"/>
    <property type="match status" value="2"/>
</dbReference>
<keyword evidence="1" id="KW-0175">Coiled coil</keyword>
<dbReference type="SMART" id="SM00449">
    <property type="entry name" value="SPRY"/>
    <property type="match status" value="2"/>
</dbReference>
<organism evidence="3 4">
    <name type="scientific">Globodera pallida</name>
    <name type="common">Potato cyst nematode worm</name>
    <name type="synonym">Heterodera pallida</name>
    <dbReference type="NCBI Taxonomy" id="36090"/>
    <lineage>
        <taxon>Eukaryota</taxon>
        <taxon>Metazoa</taxon>
        <taxon>Ecdysozoa</taxon>
        <taxon>Nematoda</taxon>
        <taxon>Chromadorea</taxon>
        <taxon>Rhabditida</taxon>
        <taxon>Tylenchina</taxon>
        <taxon>Tylenchomorpha</taxon>
        <taxon>Tylenchoidea</taxon>
        <taxon>Heteroderidae</taxon>
        <taxon>Heteroderinae</taxon>
        <taxon>Globodera</taxon>
    </lineage>
</organism>
<sequence>MSISAESTTGEGDITADQEYLWPTFSNLEQSEQLRVLRASISQIERQQSINASTSENAGFVLVAQKRKRRRIGGGHEHTEEFVGKKFEQMEERVAELELENKVLRAELEKCQNKQQQTIDDLTQKLKVSIEQLSLKQQTDQKETNDKIDWLNKDQEQCENKFSEMIRGMEQKQKDGQKELQRNIQVMVVAELEEQKVSNANKFAEIEQKNALQQEKIVKLEQYQKEQQLNIVDLQKTRMNQMKGELIAKMEECQKQQNIVDLQKTVAVLSEIGLINRWDPAECHEDLALNGLIVQHKGKANLGWGSVRAEKPMPENPYFEVKILEKKGNILIGLATKQMPLDKYVGEHECTYGYSSDGNFWGHEFEGCVHATDGRPYIDRKPSFRVGDVVSCAVNLKNCQIIYTKNGERLDTANLFVNSAAELFPCVTLVGSGTKIEANFGPNFQINIADKALRAELEQQPWDSTACHKNLTFSEPGRLVVQRNGWLSGWSSVIAKKPMSENPYFEVKILEKKGGISIGLATKQMPLNYPVGLDKGTYGYEGWGNCWGHEVDGCRHATDGRPFIGGKPPFGVGDVIGCGVNLASRQIIYTKNGDRLDTANLFVDCAVDLFPCISLAKRGTKIKANFGPDFEYKF</sequence>
<dbReference type="PROSITE" id="PS50188">
    <property type="entry name" value="B302_SPRY"/>
    <property type="match status" value="2"/>
</dbReference>
<feature type="domain" description="B30.2/SPRY" evidence="2">
    <location>
        <begin position="256"/>
        <end position="445"/>
    </location>
</feature>
<dbReference type="InterPro" id="IPR044736">
    <property type="entry name" value="Gid1/RanBPM/SPLA_SPRY"/>
</dbReference>
<dbReference type="WBParaSite" id="GPLIN_000426700">
    <property type="protein sequence ID" value="GPLIN_000426700"/>
    <property type="gene ID" value="GPLIN_000426700"/>
</dbReference>
<feature type="domain" description="B30.2/SPRY" evidence="2">
    <location>
        <begin position="439"/>
        <end position="631"/>
    </location>
</feature>
<keyword evidence="3" id="KW-1185">Reference proteome</keyword>
<dbReference type="Gene3D" id="2.60.120.920">
    <property type="match status" value="2"/>
</dbReference>
<evidence type="ECO:0000313" key="4">
    <source>
        <dbReference type="WBParaSite" id="GPLIN_000426700"/>
    </source>
</evidence>
<evidence type="ECO:0000256" key="1">
    <source>
        <dbReference type="SAM" id="Coils"/>
    </source>
</evidence>
<accession>A0A183BUI1</accession>
<protein>
    <submittedName>
        <fullName evidence="4">B30.2/SPRY domain-containing protein</fullName>
    </submittedName>
</protein>
<feature type="coiled-coil region" evidence="1">
    <location>
        <begin position="80"/>
        <end position="125"/>
    </location>
</feature>
<dbReference type="InterPro" id="IPR050618">
    <property type="entry name" value="Ubq-SigPath_Reg"/>
</dbReference>
<dbReference type="CDD" id="cd12885">
    <property type="entry name" value="SPRY_RanBP_like"/>
    <property type="match status" value="2"/>
</dbReference>
<dbReference type="InterPro" id="IPR003877">
    <property type="entry name" value="SPRY_dom"/>
</dbReference>
<dbReference type="InterPro" id="IPR013320">
    <property type="entry name" value="ConA-like_dom_sf"/>
</dbReference>
<feature type="coiled-coil region" evidence="1">
    <location>
        <begin position="189"/>
        <end position="226"/>
    </location>
</feature>
<name>A0A183BUI1_GLOPA</name>